<dbReference type="InterPro" id="IPR048474">
    <property type="entry name" value="M1E1E6-like_sf"/>
</dbReference>
<reference evidence="2" key="2">
    <citation type="submission" date="2023-01" db="EMBL/GenBank/DDBJ databases">
        <authorList>
            <person name="Uljanovas D."/>
        </authorList>
    </citation>
    <scope>NUCLEOTIDE SEQUENCE</scope>
    <source>
        <strain evidence="2">S41</strain>
    </source>
</reference>
<reference evidence="2" key="1">
    <citation type="journal article" date="2023" name="Microorganisms">
        <title>Genomic Characterization of Arcobacter butzleri Strains Isolated from Various Sources in Lithuania.</title>
        <authorList>
            <person name="Uljanovas D."/>
            <person name="Golz G."/>
            <person name="Fleischmann S."/>
            <person name="Kudirkiene E."/>
            <person name="Kasetiene N."/>
            <person name="Grineviciene A."/>
            <person name="Tamuleviciene E."/>
            <person name="Aksomaitiene J."/>
            <person name="Alter T."/>
            <person name="Malakauskas M."/>
        </authorList>
    </citation>
    <scope>NUCLEOTIDE SEQUENCE</scope>
    <source>
        <strain evidence="2">S41</strain>
    </source>
</reference>
<protein>
    <recommendedName>
        <fullName evidence="1">Integron cassette protein domain-containing protein</fullName>
    </recommendedName>
</protein>
<gene>
    <name evidence="2" type="ORF">PJV93_04700</name>
</gene>
<dbReference type="Pfam" id="PF21648">
    <property type="entry name" value="M1E1E6-like"/>
    <property type="match status" value="1"/>
</dbReference>
<organism evidence="2 3">
    <name type="scientific">Aliarcobacter butzleri</name>
    <dbReference type="NCBI Taxonomy" id="28197"/>
    <lineage>
        <taxon>Bacteria</taxon>
        <taxon>Pseudomonadati</taxon>
        <taxon>Campylobacterota</taxon>
        <taxon>Epsilonproteobacteria</taxon>
        <taxon>Campylobacterales</taxon>
        <taxon>Arcobacteraceae</taxon>
        <taxon>Aliarcobacter</taxon>
    </lineage>
</organism>
<accession>A0AAW7Q9Y8</accession>
<dbReference type="AlphaFoldDB" id="A0AAW7Q9Y8"/>
<evidence type="ECO:0000313" key="2">
    <source>
        <dbReference type="EMBL" id="MDN5123203.1"/>
    </source>
</evidence>
<proteinExistence type="predicted"/>
<comment type="caution">
    <text evidence="2">The sequence shown here is derived from an EMBL/GenBank/DDBJ whole genome shotgun (WGS) entry which is preliminary data.</text>
</comment>
<name>A0AAW7Q9Y8_9BACT</name>
<evidence type="ECO:0000313" key="3">
    <source>
        <dbReference type="Proteomes" id="UP001170364"/>
    </source>
</evidence>
<dbReference type="EMBL" id="JAQJJG010000004">
    <property type="protein sequence ID" value="MDN5123203.1"/>
    <property type="molecule type" value="Genomic_DNA"/>
</dbReference>
<dbReference type="Gene3D" id="3.30.2210.10">
    <property type="entry name" value="Integron cassette protein superfamily"/>
    <property type="match status" value="1"/>
</dbReference>
<evidence type="ECO:0000259" key="1">
    <source>
        <dbReference type="Pfam" id="PF21648"/>
    </source>
</evidence>
<dbReference type="RefSeq" id="WP_157352660.1">
    <property type="nucleotide sequence ID" value="NZ_JAQJJF010000002.1"/>
</dbReference>
<sequence>MIIERIDSRIYNLKIRVYKYLIDNNLSFDKIFTITELQDIPSLYFRHIDFLYIIQTNLFFVNHNNNTYYLNPRLFQDFQAIKNNYINKHNFNIIKTNFLNAYEQIKEAIKKENYSEMNIIVNSQLNNAYALYGMSLVEFPEYMIENSGLYPSNINFFNHIHMIEDLAELLSKPITYSKKGDINLYQEMSFKIYTDRWKHFDNYKIKRSFDGWIFYGLMNNLTELNNTNCNKDGTGALIQALEHDSVNYPKSLSFALEHLWERADEDNMSINELNKYIEDLAEWISKIESSKPKFLSDMAIM</sequence>
<dbReference type="Proteomes" id="UP001170364">
    <property type="component" value="Unassembled WGS sequence"/>
</dbReference>
<feature type="domain" description="Integron cassette protein" evidence="1">
    <location>
        <begin position="187"/>
        <end position="287"/>
    </location>
</feature>
<dbReference type="InterPro" id="IPR048473">
    <property type="entry name" value="M1E1E6-like"/>
</dbReference>